<dbReference type="EMBL" id="QMIF01000013">
    <property type="protein sequence ID" value="TVM31854.1"/>
    <property type="molecule type" value="Genomic_DNA"/>
</dbReference>
<dbReference type="Proteomes" id="UP000434052">
    <property type="component" value="Unassembled WGS sequence"/>
</dbReference>
<dbReference type="AlphaFoldDB" id="A0A6P1ZDU9"/>
<dbReference type="RefSeq" id="WP_144306541.1">
    <property type="nucleotide sequence ID" value="NZ_QMIF01000013.1"/>
</dbReference>
<dbReference type="GO" id="GO:0071973">
    <property type="term" value="P:bacterial-type flagellum-dependent cell motility"/>
    <property type="evidence" value="ECO:0007669"/>
    <property type="project" value="InterPro"/>
</dbReference>
<comment type="similarity">
    <text evidence="2">Belongs to the bacterial flagellin family.</text>
</comment>
<feature type="domain" description="Flagellin N-terminal" evidence="5">
    <location>
        <begin position="3"/>
        <end position="140"/>
    </location>
</feature>
<dbReference type="Pfam" id="PF00669">
    <property type="entry name" value="Flagellin_N"/>
    <property type="match status" value="1"/>
</dbReference>
<dbReference type="NCBIfam" id="TIGR02550">
    <property type="entry name" value="flagell_flgL"/>
    <property type="match status" value="1"/>
</dbReference>
<reference evidence="7 8" key="1">
    <citation type="submission" date="2018-06" db="EMBL/GenBank/DDBJ databases">
        <title>Complete genome of Desulfovibrio marinus P48SEP.</title>
        <authorList>
            <person name="Crispim J.S."/>
            <person name="Vidigal P.M.P."/>
            <person name="Silva L.C.F."/>
            <person name="Araujo L.C."/>
            <person name="Laguardia C.N."/>
            <person name="Dias R.S."/>
            <person name="Sousa M.P."/>
            <person name="Paula S.O."/>
            <person name="Silva C."/>
        </authorList>
    </citation>
    <scope>NUCLEOTIDE SEQUENCE [LARGE SCALE GENOMIC DNA]</scope>
    <source>
        <strain evidence="7 8">P48SEP</strain>
    </source>
</reference>
<evidence type="ECO:0000259" key="5">
    <source>
        <dbReference type="Pfam" id="PF00669"/>
    </source>
</evidence>
<protein>
    <submittedName>
        <fullName evidence="7">Flagellar hook-associated protein 3</fullName>
    </submittedName>
</protein>
<evidence type="ECO:0000313" key="8">
    <source>
        <dbReference type="Proteomes" id="UP000434052"/>
    </source>
</evidence>
<dbReference type="InterPro" id="IPR013384">
    <property type="entry name" value="Flagell_FlgL"/>
</dbReference>
<keyword evidence="7" id="KW-0966">Cell projection</keyword>
<dbReference type="SUPFAM" id="SSF64518">
    <property type="entry name" value="Phase 1 flagellin"/>
    <property type="match status" value="1"/>
</dbReference>
<dbReference type="Pfam" id="PF00700">
    <property type="entry name" value="Flagellin_C"/>
    <property type="match status" value="1"/>
</dbReference>
<keyword evidence="7" id="KW-0969">Cilium</keyword>
<proteinExistence type="inferred from homology"/>
<evidence type="ECO:0000256" key="1">
    <source>
        <dbReference type="ARBA" id="ARBA00004365"/>
    </source>
</evidence>
<dbReference type="OrthoDB" id="9758307at2"/>
<keyword evidence="3" id="KW-0975">Bacterial flagellum</keyword>
<keyword evidence="7" id="KW-0282">Flagellum</keyword>
<dbReference type="InterPro" id="IPR046358">
    <property type="entry name" value="Flagellin_C"/>
</dbReference>
<feature type="region of interest" description="Disordered" evidence="4">
    <location>
        <begin position="26"/>
        <end position="46"/>
    </location>
</feature>
<accession>A0A6P1ZDU9</accession>
<dbReference type="Gene3D" id="1.20.1330.10">
    <property type="entry name" value="f41 fragment of flagellin, N-terminal domain"/>
    <property type="match status" value="2"/>
</dbReference>
<dbReference type="GO" id="GO:0005198">
    <property type="term" value="F:structural molecule activity"/>
    <property type="evidence" value="ECO:0007669"/>
    <property type="project" value="InterPro"/>
</dbReference>
<dbReference type="PANTHER" id="PTHR42792:SF1">
    <property type="entry name" value="FLAGELLAR HOOK-ASSOCIATED PROTEIN 3"/>
    <property type="match status" value="1"/>
</dbReference>
<evidence type="ECO:0000313" key="7">
    <source>
        <dbReference type="EMBL" id="TVM31854.1"/>
    </source>
</evidence>
<feature type="domain" description="Flagellin C-terminal" evidence="6">
    <location>
        <begin position="415"/>
        <end position="497"/>
    </location>
</feature>
<dbReference type="PANTHER" id="PTHR42792">
    <property type="entry name" value="FLAGELLIN"/>
    <property type="match status" value="1"/>
</dbReference>
<feature type="compositionally biased region" description="Polar residues" evidence="4">
    <location>
        <begin position="27"/>
        <end position="43"/>
    </location>
</feature>
<comment type="caution">
    <text evidence="7">The sequence shown here is derived from an EMBL/GenBank/DDBJ whole genome shotgun (WGS) entry which is preliminary data.</text>
</comment>
<evidence type="ECO:0000259" key="6">
    <source>
        <dbReference type="Pfam" id="PF00700"/>
    </source>
</evidence>
<comment type="subcellular location">
    <subcellularLocation>
        <location evidence="1">Bacterial flagellum</location>
    </subcellularLocation>
</comment>
<evidence type="ECO:0000256" key="3">
    <source>
        <dbReference type="ARBA" id="ARBA00023143"/>
    </source>
</evidence>
<sequence length="497" mass="52503">MRVSFNMIYNQSVSGMNSRLSEMMRLNEQSASQKKINRPSDNPSGMCRSLDLRSTLSSMDQYLENIDTAEAWLSQADDELNLASDVLTRLEEIAEQASTGTYSDEQRQMIAAEARELMEELMGIANSEYAGDSIFAGSRTDTNAYTMVMSSTVRDADGSSLEVAEVTGASDYTVYVEFTDSGEVGTDALGYRYSTDGGDTWQEGTLAAGDTTLDCGGVQAELVSGSTVTATGEAGEGDGTVLWLRPAAEYLGNVQDEAAVVHYGASPVSARAEGSFSSGVLVRVDSGGTLPGPFEYSYSTNGGSSWSTGHTTSDATFDIPGGHVELTPDGGSTVADGDQFLVQPQNAAIVVETGPASSVQINNVGKDIFGGLYTPAGGDTAIAAEPLEENLFEAVGELVGYLETNNQDGAADCLDKLTRAHERLTVAAGDVGGKETRLVFSRNSVETVQSTAKANISHLEDADITQLTSDLAKAETAYQAVLRSSAQIMNLSLLNYI</sequence>
<dbReference type="InterPro" id="IPR001492">
    <property type="entry name" value="Flagellin"/>
</dbReference>
<dbReference type="GO" id="GO:0009424">
    <property type="term" value="C:bacterial-type flagellum hook"/>
    <property type="evidence" value="ECO:0007669"/>
    <property type="project" value="InterPro"/>
</dbReference>
<dbReference type="InterPro" id="IPR001029">
    <property type="entry name" value="Flagellin_N"/>
</dbReference>
<evidence type="ECO:0000256" key="2">
    <source>
        <dbReference type="ARBA" id="ARBA00005709"/>
    </source>
</evidence>
<name>A0A6P1ZDU9_9BACT</name>
<organism evidence="7 8">
    <name type="scientific">Oceanidesulfovibrio marinus</name>
    <dbReference type="NCBI Taxonomy" id="370038"/>
    <lineage>
        <taxon>Bacteria</taxon>
        <taxon>Pseudomonadati</taxon>
        <taxon>Thermodesulfobacteriota</taxon>
        <taxon>Desulfovibrionia</taxon>
        <taxon>Desulfovibrionales</taxon>
        <taxon>Desulfovibrionaceae</taxon>
        <taxon>Oceanidesulfovibrio</taxon>
    </lineage>
</organism>
<evidence type="ECO:0000256" key="4">
    <source>
        <dbReference type="SAM" id="MobiDB-lite"/>
    </source>
</evidence>
<gene>
    <name evidence="7" type="primary">flgL</name>
    <name evidence="7" type="ORF">DQK91_16725</name>
</gene>